<evidence type="ECO:0000256" key="1">
    <source>
        <dbReference type="ARBA" id="ARBA00004434"/>
    </source>
</evidence>
<evidence type="ECO:0000256" key="4">
    <source>
        <dbReference type="ARBA" id="ARBA00022448"/>
    </source>
</evidence>
<keyword evidence="12" id="KW-0175">Coiled coil</keyword>
<keyword evidence="7" id="KW-0653">Protein transport</keyword>
<proteinExistence type="inferred from homology"/>
<keyword evidence="4" id="KW-0813">Transport</keyword>
<dbReference type="GO" id="GO:0015031">
    <property type="term" value="P:protein transport"/>
    <property type="evidence" value="ECO:0007669"/>
    <property type="project" value="UniProtKB-KW"/>
</dbReference>
<evidence type="ECO:0000256" key="5">
    <source>
        <dbReference type="ARBA" id="ARBA00022692"/>
    </source>
</evidence>
<comment type="similarity">
    <text evidence="2">Belongs to the TIM54 family.</text>
</comment>
<evidence type="ECO:0000256" key="12">
    <source>
        <dbReference type="SAM" id="Coils"/>
    </source>
</evidence>
<dbReference type="EMBL" id="CALTRL010005740">
    <property type="protein sequence ID" value="CAH7685641.1"/>
    <property type="molecule type" value="Genomic_DNA"/>
</dbReference>
<keyword evidence="11" id="KW-0472">Membrane</keyword>
<keyword evidence="6" id="KW-0999">Mitochondrion inner membrane</keyword>
<dbReference type="Pfam" id="PF11711">
    <property type="entry name" value="Tim54"/>
    <property type="match status" value="1"/>
</dbReference>
<evidence type="ECO:0000256" key="9">
    <source>
        <dbReference type="ARBA" id="ARBA00023010"/>
    </source>
</evidence>
<keyword evidence="9" id="KW-0811">Translocation</keyword>
<dbReference type="GO" id="GO:0005743">
    <property type="term" value="C:mitochondrial inner membrane"/>
    <property type="evidence" value="ECO:0007669"/>
    <property type="project" value="UniProtKB-SubCell"/>
</dbReference>
<evidence type="ECO:0000313" key="13">
    <source>
        <dbReference type="EMBL" id="CAH7685641.1"/>
    </source>
</evidence>
<evidence type="ECO:0000256" key="6">
    <source>
        <dbReference type="ARBA" id="ARBA00022792"/>
    </source>
</evidence>
<evidence type="ECO:0000313" key="14">
    <source>
        <dbReference type="Proteomes" id="UP001153365"/>
    </source>
</evidence>
<evidence type="ECO:0000256" key="7">
    <source>
        <dbReference type="ARBA" id="ARBA00022927"/>
    </source>
</evidence>
<reference evidence="13" key="1">
    <citation type="submission" date="2022-06" db="EMBL/GenBank/DDBJ databases">
        <authorList>
            <consortium name="SYNGENTA / RWTH Aachen University"/>
        </authorList>
    </citation>
    <scope>NUCLEOTIDE SEQUENCE</scope>
</reference>
<dbReference type="AlphaFoldDB" id="A0AAV0BEQ6"/>
<keyword evidence="14" id="KW-1185">Reference proteome</keyword>
<organism evidence="13 14">
    <name type="scientific">Phakopsora pachyrhizi</name>
    <name type="common">Asian soybean rust disease fungus</name>
    <dbReference type="NCBI Taxonomy" id="170000"/>
    <lineage>
        <taxon>Eukaryota</taxon>
        <taxon>Fungi</taxon>
        <taxon>Dikarya</taxon>
        <taxon>Basidiomycota</taxon>
        <taxon>Pucciniomycotina</taxon>
        <taxon>Pucciniomycetes</taxon>
        <taxon>Pucciniales</taxon>
        <taxon>Phakopsoraceae</taxon>
        <taxon>Phakopsora</taxon>
    </lineage>
</organism>
<protein>
    <recommendedName>
        <fullName evidence="3">Mitochondrial import inner membrane translocase subunit TIM54</fullName>
    </recommendedName>
</protein>
<keyword evidence="10" id="KW-0496">Mitochondrion</keyword>
<evidence type="ECO:0000256" key="8">
    <source>
        <dbReference type="ARBA" id="ARBA00022989"/>
    </source>
</evidence>
<name>A0AAV0BEQ6_PHAPC</name>
<comment type="caution">
    <text evidence="13">The sequence shown here is derived from an EMBL/GenBank/DDBJ whole genome shotgun (WGS) entry which is preliminary data.</text>
</comment>
<evidence type="ECO:0000256" key="10">
    <source>
        <dbReference type="ARBA" id="ARBA00023128"/>
    </source>
</evidence>
<sequence length="521" mass="59227">MGSASDSRLSKPIEINPAFRYVGIPSSWLRSKTFRLPSRKTSAFLLFSTSLVSLYVYDRNQCRKIREDCVQRVRRISEELVTDANGGVGWMPRSVKVYGARIPEDVEVDRAAQWFKKFIKPILVAAAIDYTIINGTSPGSLGRKIAGEIQAERVIQAAQEKDGIKNPQLRPGLPGYRDWHDKFVQPEGGTLVLGRASLKEFLWGIEKGFKEQIPLDGLDDDERFAQEINKEGIFEEPRSLEESDFGEHHLIPEGLRSVNEELKKAGENLDFENPTTPLFDQVSSQPSSSISLFSFFKKSVPSTPVVIPQSFQDEPRKLIGKHIPPQPPLLLVPFDHPIGIKWWPIKIYRFFNRREQAHRGAQAAMQLVNSNSQPIEPPSDITQTNHFSENFENFEDLDFSIKITGSSHLDFLTPKAERHIRSSYKKVAKNIMTERDAYRTDLKARLAKARELANSVENEAVLSEANGQSEVQLRQEAFQKEKKWKNDLEGWSIVRPGSKVCWDSDMIESLRVYSPSKEIDT</sequence>
<dbReference type="InterPro" id="IPR021056">
    <property type="entry name" value="Mt_import_IM_translocase_Tim54"/>
</dbReference>
<keyword evidence="8" id="KW-1133">Transmembrane helix</keyword>
<comment type="subcellular location">
    <subcellularLocation>
        <location evidence="1">Mitochondrion inner membrane</location>
        <topology evidence="1">Single-pass membrane protein</topology>
    </subcellularLocation>
</comment>
<accession>A0AAV0BEQ6</accession>
<gene>
    <name evidence="13" type="ORF">PPACK8108_LOCUS20209</name>
</gene>
<keyword evidence="5" id="KW-0812">Transmembrane</keyword>
<evidence type="ECO:0000256" key="2">
    <source>
        <dbReference type="ARBA" id="ARBA00006355"/>
    </source>
</evidence>
<dbReference type="Proteomes" id="UP001153365">
    <property type="component" value="Unassembled WGS sequence"/>
</dbReference>
<feature type="coiled-coil region" evidence="12">
    <location>
        <begin position="439"/>
        <end position="466"/>
    </location>
</feature>
<evidence type="ECO:0000256" key="3">
    <source>
        <dbReference type="ARBA" id="ARBA00020796"/>
    </source>
</evidence>
<evidence type="ECO:0000256" key="11">
    <source>
        <dbReference type="ARBA" id="ARBA00023136"/>
    </source>
</evidence>